<evidence type="ECO:0000256" key="1">
    <source>
        <dbReference type="ARBA" id="ARBA00005568"/>
    </source>
</evidence>
<dbReference type="GO" id="GO:0016832">
    <property type="term" value="F:aldehyde-lyase activity"/>
    <property type="evidence" value="ECO:0007669"/>
    <property type="project" value="TreeGrafter"/>
</dbReference>
<keyword evidence="2" id="KW-0479">Metal-binding</keyword>
<evidence type="ECO:0000313" key="6">
    <source>
        <dbReference type="Proteomes" id="UP000237889"/>
    </source>
</evidence>
<dbReference type="GO" id="GO:0046872">
    <property type="term" value="F:metal ion binding"/>
    <property type="evidence" value="ECO:0007669"/>
    <property type="project" value="UniProtKB-KW"/>
</dbReference>
<evidence type="ECO:0000313" key="5">
    <source>
        <dbReference type="EMBL" id="AVO45419.1"/>
    </source>
</evidence>
<dbReference type="GO" id="GO:0005737">
    <property type="term" value="C:cytoplasm"/>
    <property type="evidence" value="ECO:0007669"/>
    <property type="project" value="TreeGrafter"/>
</dbReference>
<evidence type="ECO:0000256" key="2">
    <source>
        <dbReference type="ARBA" id="ARBA00022723"/>
    </source>
</evidence>
<keyword evidence="6" id="KW-1185">Reference proteome</keyword>
<dbReference type="InterPro" id="IPR005000">
    <property type="entry name" value="Aldolase/citrate-lyase_domain"/>
</dbReference>
<feature type="domain" description="HpcH/HpaI aldolase/citrate lyase" evidence="4">
    <location>
        <begin position="23"/>
        <end position="237"/>
    </location>
</feature>
<dbReference type="InterPro" id="IPR040442">
    <property type="entry name" value="Pyrv_kinase-like_dom_sf"/>
</dbReference>
<dbReference type="PANTHER" id="PTHR30502">
    <property type="entry name" value="2-KETO-3-DEOXY-L-RHAMNONATE ALDOLASE"/>
    <property type="match status" value="1"/>
</dbReference>
<evidence type="ECO:0000256" key="3">
    <source>
        <dbReference type="ARBA" id="ARBA00023239"/>
    </source>
</evidence>
<evidence type="ECO:0000259" key="4">
    <source>
        <dbReference type="Pfam" id="PF03328"/>
    </source>
</evidence>
<comment type="similarity">
    <text evidence="1">Belongs to the HpcH/HpaI aldolase family.</text>
</comment>
<dbReference type="RefSeq" id="WP_106748760.1">
    <property type="nucleotide sequence ID" value="NZ_CP027668.1"/>
</dbReference>
<organism evidence="5 6">
    <name type="scientific">Phreatobacter cathodiphilus</name>
    <dbReference type="NCBI Taxonomy" id="1868589"/>
    <lineage>
        <taxon>Bacteria</taxon>
        <taxon>Pseudomonadati</taxon>
        <taxon>Pseudomonadota</taxon>
        <taxon>Alphaproteobacteria</taxon>
        <taxon>Hyphomicrobiales</taxon>
        <taxon>Phreatobacteraceae</taxon>
        <taxon>Phreatobacter</taxon>
    </lineage>
</organism>
<keyword evidence="3" id="KW-0456">Lyase</keyword>
<protein>
    <submittedName>
        <fullName evidence="5">Hydroxyacid aldolase</fullName>
    </submittedName>
</protein>
<gene>
    <name evidence="5" type="ORF">C6569_10295</name>
</gene>
<dbReference type="Gene3D" id="3.20.20.60">
    <property type="entry name" value="Phosphoenolpyruvate-binding domains"/>
    <property type="match status" value="1"/>
</dbReference>
<dbReference type="Proteomes" id="UP000237889">
    <property type="component" value="Chromosome"/>
</dbReference>
<dbReference type="PANTHER" id="PTHR30502:SF0">
    <property type="entry name" value="PHOSPHOENOLPYRUVATE CARBOXYLASE FAMILY PROTEIN"/>
    <property type="match status" value="1"/>
</dbReference>
<name>A0A2S0NB77_9HYPH</name>
<dbReference type="InterPro" id="IPR050251">
    <property type="entry name" value="HpcH-HpaI_aldolase"/>
</dbReference>
<dbReference type="OrthoDB" id="9802624at2"/>
<dbReference type="AlphaFoldDB" id="A0A2S0NB77"/>
<accession>A0A2S0NB77</accession>
<dbReference type="Pfam" id="PF03328">
    <property type="entry name" value="HpcH_HpaI"/>
    <property type="match status" value="1"/>
</dbReference>
<reference evidence="5 6" key="1">
    <citation type="submission" date="2018-03" db="EMBL/GenBank/DDBJ databases">
        <title>Genome sequencing of Phreatobacter sp.</title>
        <authorList>
            <person name="Kim S.-J."/>
            <person name="Heo J."/>
            <person name="Kwon S.-W."/>
        </authorList>
    </citation>
    <scope>NUCLEOTIDE SEQUENCE [LARGE SCALE GENOMIC DNA]</scope>
    <source>
        <strain evidence="5 6">S-12</strain>
    </source>
</reference>
<proteinExistence type="inferred from homology"/>
<dbReference type="EMBL" id="CP027668">
    <property type="protein sequence ID" value="AVO45419.1"/>
    <property type="molecule type" value="Genomic_DNA"/>
</dbReference>
<sequence>MHQTPKPFELARRLRAGESLFTAWMSMPEPLLADHVAREGFDAVTFDMQHSSVDLLSAMRGISAVNHAGKPAGVRIALEAFGDGARLLDTGAEIIIAPMINSVADAKRFASAVKYPPLGDRSWGGNRFQQLTGMNPQDYLRQANEMTVSLAMIETTAALAAVDDILAVPGIDGVFAGPSDLSITLLKGEKLDPNNQVVKDAFAKIMTAAKKAGKLTGCYAPSPARAKELAADGWGFITLINDSLMVRGGAQNALNVVRG</sequence>
<dbReference type="KEGG" id="phr:C6569_10295"/>
<dbReference type="InterPro" id="IPR015813">
    <property type="entry name" value="Pyrv/PenolPyrv_kinase-like_dom"/>
</dbReference>
<dbReference type="SUPFAM" id="SSF51621">
    <property type="entry name" value="Phosphoenolpyruvate/pyruvate domain"/>
    <property type="match status" value="1"/>
</dbReference>